<dbReference type="Pfam" id="PF00176">
    <property type="entry name" value="SNF2-rel_dom"/>
    <property type="match status" value="1"/>
</dbReference>
<dbReference type="Gene3D" id="3.40.50.10810">
    <property type="entry name" value="Tandem AAA-ATPase domain"/>
    <property type="match status" value="1"/>
</dbReference>
<feature type="domain" description="Helicase ATP-binding" evidence="4">
    <location>
        <begin position="1"/>
        <end position="155"/>
    </location>
</feature>
<evidence type="ECO:0000256" key="1">
    <source>
        <dbReference type="ARBA" id="ARBA00022741"/>
    </source>
</evidence>
<dbReference type="PROSITE" id="PS51192">
    <property type="entry name" value="HELICASE_ATP_BIND_1"/>
    <property type="match status" value="1"/>
</dbReference>
<dbReference type="InterPro" id="IPR014001">
    <property type="entry name" value="Helicase_ATP-bd"/>
</dbReference>
<accession>A0A6A6DJ07</accession>
<dbReference type="PANTHER" id="PTHR45626:SF22">
    <property type="entry name" value="DNA REPAIR PROTEIN RAD5"/>
    <property type="match status" value="1"/>
</dbReference>
<dbReference type="Proteomes" id="UP000800200">
    <property type="component" value="Unassembled WGS sequence"/>
</dbReference>
<keyword evidence="6" id="KW-1185">Reference proteome</keyword>
<evidence type="ECO:0000313" key="5">
    <source>
        <dbReference type="EMBL" id="KAF2178229.1"/>
    </source>
</evidence>
<evidence type="ECO:0000256" key="2">
    <source>
        <dbReference type="ARBA" id="ARBA00022801"/>
    </source>
</evidence>
<dbReference type="GO" id="GO:0006281">
    <property type="term" value="P:DNA repair"/>
    <property type="evidence" value="ECO:0007669"/>
    <property type="project" value="TreeGrafter"/>
</dbReference>
<dbReference type="InterPro" id="IPR000330">
    <property type="entry name" value="SNF2_N"/>
</dbReference>
<gene>
    <name evidence="5" type="ORF">K469DRAFT_675844</name>
</gene>
<reference evidence="5" key="1">
    <citation type="journal article" date="2020" name="Stud. Mycol.">
        <title>101 Dothideomycetes genomes: a test case for predicting lifestyles and emergence of pathogens.</title>
        <authorList>
            <person name="Haridas S."/>
            <person name="Albert R."/>
            <person name="Binder M."/>
            <person name="Bloem J."/>
            <person name="Labutti K."/>
            <person name="Salamov A."/>
            <person name="Andreopoulos B."/>
            <person name="Baker S."/>
            <person name="Barry K."/>
            <person name="Bills G."/>
            <person name="Bluhm B."/>
            <person name="Cannon C."/>
            <person name="Castanera R."/>
            <person name="Culley D."/>
            <person name="Daum C."/>
            <person name="Ezra D."/>
            <person name="Gonzalez J."/>
            <person name="Henrissat B."/>
            <person name="Kuo A."/>
            <person name="Liang C."/>
            <person name="Lipzen A."/>
            <person name="Lutzoni F."/>
            <person name="Magnuson J."/>
            <person name="Mondo S."/>
            <person name="Nolan M."/>
            <person name="Ohm R."/>
            <person name="Pangilinan J."/>
            <person name="Park H.-J."/>
            <person name="Ramirez L."/>
            <person name="Alfaro M."/>
            <person name="Sun H."/>
            <person name="Tritt A."/>
            <person name="Yoshinaga Y."/>
            <person name="Zwiers L.-H."/>
            <person name="Turgeon B."/>
            <person name="Goodwin S."/>
            <person name="Spatafora J."/>
            <person name="Crous P."/>
            <person name="Grigoriev I."/>
        </authorList>
    </citation>
    <scope>NUCLEOTIDE SEQUENCE</scope>
    <source>
        <strain evidence="5">CBS 207.26</strain>
    </source>
</reference>
<evidence type="ECO:0000313" key="6">
    <source>
        <dbReference type="Proteomes" id="UP000800200"/>
    </source>
</evidence>
<evidence type="ECO:0000259" key="4">
    <source>
        <dbReference type="PROSITE" id="PS51192"/>
    </source>
</evidence>
<dbReference type="InterPro" id="IPR038718">
    <property type="entry name" value="SNF2-like_sf"/>
</dbReference>
<dbReference type="PANTHER" id="PTHR45626">
    <property type="entry name" value="TRANSCRIPTION TERMINATION FACTOR 2-RELATED"/>
    <property type="match status" value="1"/>
</dbReference>
<protein>
    <recommendedName>
        <fullName evidence="4">Helicase ATP-binding domain-containing protein</fullName>
    </recommendedName>
</protein>
<keyword evidence="1" id="KW-0547">Nucleotide-binding</keyword>
<dbReference type="OrthoDB" id="448448at2759"/>
<dbReference type="AlphaFoldDB" id="A0A6A6DJ07"/>
<proteinExistence type="predicted"/>
<dbReference type="InterPro" id="IPR050628">
    <property type="entry name" value="SNF2_RAD54_helicase_TF"/>
</dbReference>
<dbReference type="SUPFAM" id="SSF52540">
    <property type="entry name" value="P-loop containing nucleoside triphosphate hydrolases"/>
    <property type="match status" value="1"/>
</dbReference>
<evidence type="ECO:0000256" key="3">
    <source>
        <dbReference type="ARBA" id="ARBA00022840"/>
    </source>
</evidence>
<dbReference type="GO" id="GO:0016787">
    <property type="term" value="F:hydrolase activity"/>
    <property type="evidence" value="ECO:0007669"/>
    <property type="project" value="UniProtKB-KW"/>
</dbReference>
<dbReference type="GO" id="GO:0005634">
    <property type="term" value="C:nucleus"/>
    <property type="evidence" value="ECO:0007669"/>
    <property type="project" value="TreeGrafter"/>
</dbReference>
<sequence length="386" mass="43250">MGLGKSCSMTALIANDSKDSRRAIHIMDWVLFAPYIQHYWSFLSLSGRTSSGIRHRASKRVQDVTQLHGCNVVITTYQTVEYEWRRSVGTMTPFLFSVQWRRIILDEAHYVRDRSTNTSKAICFLQADSRSAVTGIPLQNRLGDLAIMFQCLRVFPYYDPKRFECDIIQVWKTGLSGVAVDRLKRLLLCILLRRAKGNVELPLRVDTVLTLQFNNEEFAHYTAIEGRVVNAIDAALTNGKVVSQGTYLSVLQQINELWLICNLGIHRRKASLNRLPKSQLGTGDSFAAQKALDALVTAGYLLCSRCSLNQDAIEVEDTLSTELSGNAPSVQLHQCLRMICSSCVQRHVRLSCGHQSPCPRAPVFPFFSKLSPSASSPSNADRVGRH</sequence>
<dbReference type="InterPro" id="IPR027417">
    <property type="entry name" value="P-loop_NTPase"/>
</dbReference>
<dbReference type="GO" id="GO:0008094">
    <property type="term" value="F:ATP-dependent activity, acting on DNA"/>
    <property type="evidence" value="ECO:0007669"/>
    <property type="project" value="TreeGrafter"/>
</dbReference>
<keyword evidence="2" id="KW-0378">Hydrolase</keyword>
<organism evidence="5 6">
    <name type="scientific">Zopfia rhizophila CBS 207.26</name>
    <dbReference type="NCBI Taxonomy" id="1314779"/>
    <lineage>
        <taxon>Eukaryota</taxon>
        <taxon>Fungi</taxon>
        <taxon>Dikarya</taxon>
        <taxon>Ascomycota</taxon>
        <taxon>Pezizomycotina</taxon>
        <taxon>Dothideomycetes</taxon>
        <taxon>Dothideomycetes incertae sedis</taxon>
        <taxon>Zopfiaceae</taxon>
        <taxon>Zopfia</taxon>
    </lineage>
</organism>
<dbReference type="GO" id="GO:0005524">
    <property type="term" value="F:ATP binding"/>
    <property type="evidence" value="ECO:0007669"/>
    <property type="project" value="UniProtKB-KW"/>
</dbReference>
<dbReference type="EMBL" id="ML994676">
    <property type="protein sequence ID" value="KAF2178229.1"/>
    <property type="molecule type" value="Genomic_DNA"/>
</dbReference>
<keyword evidence="3" id="KW-0067">ATP-binding</keyword>
<name>A0A6A6DJ07_9PEZI</name>